<evidence type="ECO:0000313" key="1">
    <source>
        <dbReference type="EMBL" id="OLF19584.1"/>
    </source>
</evidence>
<dbReference type="InterPro" id="IPR008930">
    <property type="entry name" value="Terpenoid_cyclase/PrenylTrfase"/>
</dbReference>
<proteinExistence type="predicted"/>
<dbReference type="RefSeq" id="WP_075123618.1">
    <property type="nucleotide sequence ID" value="NZ_MSIE01000001.1"/>
</dbReference>
<dbReference type="SUPFAM" id="SSF48239">
    <property type="entry name" value="Terpenoid cyclases/Protein prenyltransferases"/>
    <property type="match status" value="2"/>
</dbReference>
<protein>
    <recommendedName>
        <fullName evidence="3">Prenyltransferase</fullName>
    </recommendedName>
</protein>
<organism evidence="1 2">
    <name type="scientific">Actinophytocola xanthii</name>
    <dbReference type="NCBI Taxonomy" id="1912961"/>
    <lineage>
        <taxon>Bacteria</taxon>
        <taxon>Bacillati</taxon>
        <taxon>Actinomycetota</taxon>
        <taxon>Actinomycetes</taxon>
        <taxon>Pseudonocardiales</taxon>
        <taxon>Pseudonocardiaceae</taxon>
    </lineage>
</organism>
<dbReference type="EMBL" id="MSIE01000001">
    <property type="protein sequence ID" value="OLF19584.1"/>
    <property type="molecule type" value="Genomic_DNA"/>
</dbReference>
<dbReference type="STRING" id="1912961.BU204_01315"/>
<dbReference type="Gene3D" id="1.50.10.20">
    <property type="match status" value="1"/>
</dbReference>
<dbReference type="AlphaFoldDB" id="A0A1Q8CZ06"/>
<accession>A0A1Q8CZ06</accession>
<name>A0A1Q8CZ06_9PSEU</name>
<dbReference type="OrthoDB" id="3286086at2"/>
<comment type="caution">
    <text evidence="1">The sequence shown here is derived from an EMBL/GenBank/DDBJ whole genome shotgun (WGS) entry which is preliminary data.</text>
</comment>
<keyword evidence="2" id="KW-1185">Reference proteome</keyword>
<evidence type="ECO:0008006" key="3">
    <source>
        <dbReference type="Google" id="ProtNLM"/>
    </source>
</evidence>
<reference evidence="1 2" key="1">
    <citation type="submission" date="2016-12" db="EMBL/GenBank/DDBJ databases">
        <title>The draft genome sequence of Actinophytocola sp. 11-183.</title>
        <authorList>
            <person name="Wang W."/>
            <person name="Yuan L."/>
        </authorList>
    </citation>
    <scope>NUCLEOTIDE SEQUENCE [LARGE SCALE GENOMIC DNA]</scope>
    <source>
        <strain evidence="1 2">11-183</strain>
    </source>
</reference>
<dbReference type="Proteomes" id="UP000185596">
    <property type="component" value="Unassembled WGS sequence"/>
</dbReference>
<sequence>MTDVLTLANDHILRTARLLERRRFEFLFGSGTAEAVVAALLPYRNPDGGFGNALEPDCRAPGSQPLTTLSALAILDEVGAVEGELVRGICDYLVAVTAEDGGLPFVHPSARGYPVAPWWHVPDTYQGSLVPTANVLGLLHKNKVDHPWMEPAEAFCWRRIDELTETHPYEALGCLAMLDHHPDRARAQASAERLGARVREGRLVRLTGGEPTPEGYTEGELPYPHTYASRPESLARQWFSTEELESGLDQLAAEQTEEGGWPVPWRHWTPAIVHEWGAWLTIEALEVLRAYGRLTPAAR</sequence>
<gene>
    <name evidence="1" type="ORF">BU204_01315</name>
</gene>
<evidence type="ECO:0000313" key="2">
    <source>
        <dbReference type="Proteomes" id="UP000185596"/>
    </source>
</evidence>